<keyword evidence="3" id="KW-0804">Transcription</keyword>
<evidence type="ECO:0000256" key="1">
    <source>
        <dbReference type="ARBA" id="ARBA00023015"/>
    </source>
</evidence>
<dbReference type="SUPFAM" id="SSF47413">
    <property type="entry name" value="lambda repressor-like DNA-binding domains"/>
    <property type="match status" value="1"/>
</dbReference>
<dbReference type="PANTHER" id="PTHR30146:SF150">
    <property type="entry name" value="ARABINOSE METABOLISM TRANSCRIPTIONAL REPRESSOR"/>
    <property type="match status" value="1"/>
</dbReference>
<dbReference type="GO" id="GO:0003700">
    <property type="term" value="F:DNA-binding transcription factor activity"/>
    <property type="evidence" value="ECO:0007669"/>
    <property type="project" value="TreeGrafter"/>
</dbReference>
<dbReference type="SMART" id="SM00354">
    <property type="entry name" value="HTH_LACI"/>
    <property type="match status" value="1"/>
</dbReference>
<accession>A0AAE3IUJ1</accession>
<dbReference type="PANTHER" id="PTHR30146">
    <property type="entry name" value="LACI-RELATED TRANSCRIPTIONAL REPRESSOR"/>
    <property type="match status" value="1"/>
</dbReference>
<evidence type="ECO:0000313" key="5">
    <source>
        <dbReference type="EMBL" id="MCU9613094.1"/>
    </source>
</evidence>
<sequence length="343" mass="38690">MIKHKKNITIYDIAKKANVSPTTVSRVLTGSPLVKESTRQLVRNIMDEVDFTPNEAARNLITKQTNTIGFILPDITNPFFSQVYIEVERKALELGFNILLRNSMGRSEVESQYLKEFTEKRVACIVFMGGRINKSNPSDQEVNEILEVMNKVPIIMVNGKMKGVNCYRIRTNEEMGIDLIIDHLIELGHKEIALIGGIKGITSTDCKTVAFKRAMKKYNLKFIQDWVIPTGFSIEDGKAAMKQLLQNKQLPTAILGINDLVIYGAIRECREQKIPTSTFSFTGFDDIFPSDIVHPSLTTINHNYDILTSEIVKVIQNLKDGKVGIKGKIIDTKLVIRESTRKV</sequence>
<feature type="domain" description="HTH lacI-type" evidence="4">
    <location>
        <begin position="8"/>
        <end position="62"/>
    </location>
</feature>
<evidence type="ECO:0000256" key="2">
    <source>
        <dbReference type="ARBA" id="ARBA00023125"/>
    </source>
</evidence>
<dbReference type="RefSeq" id="WP_263072302.1">
    <property type="nucleotide sequence ID" value="NZ_JAOUSF010000002.1"/>
</dbReference>
<keyword evidence="2" id="KW-0238">DNA-binding</keyword>
<dbReference type="EMBL" id="JAOUSF010000002">
    <property type="protein sequence ID" value="MCU9613094.1"/>
    <property type="molecule type" value="Genomic_DNA"/>
</dbReference>
<protein>
    <submittedName>
        <fullName evidence="5">LacI family transcriptional regulator</fullName>
    </submittedName>
</protein>
<dbReference type="PROSITE" id="PS00356">
    <property type="entry name" value="HTH_LACI_1"/>
    <property type="match status" value="1"/>
</dbReference>
<dbReference type="Proteomes" id="UP001209318">
    <property type="component" value="Unassembled WGS sequence"/>
</dbReference>
<dbReference type="PROSITE" id="PS50932">
    <property type="entry name" value="HTH_LACI_2"/>
    <property type="match status" value="1"/>
</dbReference>
<dbReference type="Pfam" id="PF00356">
    <property type="entry name" value="LacI"/>
    <property type="match status" value="1"/>
</dbReference>
<dbReference type="CDD" id="cd06267">
    <property type="entry name" value="PBP1_LacI_sugar_binding-like"/>
    <property type="match status" value="1"/>
</dbReference>
<evidence type="ECO:0000256" key="3">
    <source>
        <dbReference type="ARBA" id="ARBA00023163"/>
    </source>
</evidence>
<dbReference type="GO" id="GO:0000976">
    <property type="term" value="F:transcription cis-regulatory region binding"/>
    <property type="evidence" value="ECO:0007669"/>
    <property type="project" value="TreeGrafter"/>
</dbReference>
<reference evidence="5" key="1">
    <citation type="submission" date="2022-10" db="EMBL/GenBank/DDBJ databases">
        <title>Description of Fervidibacillus gen. nov. in the family Fervidibacillaceae fam. nov. with two species, Fervidibacillus albus sp. nov., and Fervidibacillus halotolerans sp. nov., isolated from tidal flat sediments.</title>
        <authorList>
            <person name="Kwon K.K."/>
            <person name="Yang S.-H."/>
        </authorList>
    </citation>
    <scope>NUCLEOTIDE SEQUENCE</scope>
    <source>
        <strain evidence="5">JCM 19140</strain>
    </source>
</reference>
<dbReference type="InterPro" id="IPR046335">
    <property type="entry name" value="LacI/GalR-like_sensor"/>
</dbReference>
<comment type="caution">
    <text evidence="5">The sequence shown here is derived from an EMBL/GenBank/DDBJ whole genome shotgun (WGS) entry which is preliminary data.</text>
</comment>
<dbReference type="InterPro" id="IPR010982">
    <property type="entry name" value="Lambda_DNA-bd_dom_sf"/>
</dbReference>
<organism evidence="5 6">
    <name type="scientific">Perspicuibacillus lycopersici</name>
    <dbReference type="NCBI Taxonomy" id="1325689"/>
    <lineage>
        <taxon>Bacteria</taxon>
        <taxon>Bacillati</taxon>
        <taxon>Bacillota</taxon>
        <taxon>Bacilli</taxon>
        <taxon>Bacillales</taxon>
        <taxon>Bacillaceae</taxon>
        <taxon>Perspicuibacillus</taxon>
    </lineage>
</organism>
<evidence type="ECO:0000259" key="4">
    <source>
        <dbReference type="PROSITE" id="PS50932"/>
    </source>
</evidence>
<dbReference type="InterPro" id="IPR000843">
    <property type="entry name" value="HTH_LacI"/>
</dbReference>
<evidence type="ECO:0000313" key="6">
    <source>
        <dbReference type="Proteomes" id="UP001209318"/>
    </source>
</evidence>
<dbReference type="AlphaFoldDB" id="A0AAE3IUJ1"/>
<dbReference type="Pfam" id="PF13377">
    <property type="entry name" value="Peripla_BP_3"/>
    <property type="match status" value="1"/>
</dbReference>
<dbReference type="InterPro" id="IPR028082">
    <property type="entry name" value="Peripla_BP_I"/>
</dbReference>
<keyword evidence="1" id="KW-0805">Transcription regulation</keyword>
<dbReference type="Gene3D" id="1.10.260.40">
    <property type="entry name" value="lambda repressor-like DNA-binding domains"/>
    <property type="match status" value="1"/>
</dbReference>
<name>A0AAE3IUJ1_9BACI</name>
<dbReference type="CDD" id="cd01392">
    <property type="entry name" value="HTH_LacI"/>
    <property type="match status" value="1"/>
</dbReference>
<gene>
    <name evidence="5" type="ORF">OEV98_05960</name>
</gene>
<dbReference type="Gene3D" id="3.40.50.2300">
    <property type="match status" value="2"/>
</dbReference>
<dbReference type="SUPFAM" id="SSF53822">
    <property type="entry name" value="Periplasmic binding protein-like I"/>
    <property type="match status" value="1"/>
</dbReference>
<keyword evidence="6" id="KW-1185">Reference proteome</keyword>
<proteinExistence type="predicted"/>